<dbReference type="EMBL" id="FOXO01000016">
    <property type="protein sequence ID" value="SFQ04373.1"/>
    <property type="molecule type" value="Genomic_DNA"/>
</dbReference>
<keyword evidence="2" id="KW-1185">Reference proteome</keyword>
<dbReference type="Proteomes" id="UP000182624">
    <property type="component" value="Unassembled WGS sequence"/>
</dbReference>
<dbReference type="RefSeq" id="WP_074888622.1">
    <property type="nucleotide sequence ID" value="NZ_FOXO01000016.1"/>
</dbReference>
<evidence type="ECO:0000313" key="1">
    <source>
        <dbReference type="EMBL" id="SFQ04373.1"/>
    </source>
</evidence>
<dbReference type="OrthoDB" id="529660at2"/>
<proteinExistence type="predicted"/>
<dbReference type="AlphaFoldDB" id="A0A1I5VA20"/>
<name>A0A1I5VA20_9FIRM</name>
<evidence type="ECO:0000313" key="2">
    <source>
        <dbReference type="Proteomes" id="UP000182624"/>
    </source>
</evidence>
<gene>
    <name evidence="1" type="ORF">SAMN04487928_11644</name>
</gene>
<accession>A0A1I5VA20</accession>
<protein>
    <submittedName>
        <fullName evidence="1">Uncharacterized protein</fullName>
    </submittedName>
</protein>
<reference evidence="2" key="1">
    <citation type="submission" date="2016-10" db="EMBL/GenBank/DDBJ databases">
        <authorList>
            <person name="Varghese N."/>
            <person name="Submissions S."/>
        </authorList>
    </citation>
    <scope>NUCLEOTIDE SEQUENCE [LARGE SCALE GENOMIC DNA]</scope>
    <source>
        <strain evidence="2">P18</strain>
    </source>
</reference>
<sequence length="181" mass="21165">MTLSREDGQLYYKLWLPMLDFVNRKYRINRKLKSVATAKELDPADVKKIANKLWSDVTIIDAYLIENPDLPDDHREIIRSWKRRIQGKFMMERHLKKGTIFISLEDEEVYQVSGIISSWEEMFLGAPMPLMLEATFMPFRDVIISDGLVMPYNILVGGGMKRMFKDVYMTAKKSGRIHQSL</sequence>
<organism evidence="1 2">
    <name type="scientific">Butyrivibrio proteoclasticus</name>
    <dbReference type="NCBI Taxonomy" id="43305"/>
    <lineage>
        <taxon>Bacteria</taxon>
        <taxon>Bacillati</taxon>
        <taxon>Bacillota</taxon>
        <taxon>Clostridia</taxon>
        <taxon>Lachnospirales</taxon>
        <taxon>Lachnospiraceae</taxon>
        <taxon>Butyrivibrio</taxon>
    </lineage>
</organism>